<proteinExistence type="predicted"/>
<protein>
    <submittedName>
        <fullName evidence="2">Uncharacterized protein</fullName>
    </submittedName>
</protein>
<sequence length="166" mass="17528">MAPSNNEDQFKFLISCIRYSNNGRLTSGLSLNSAKRYERIMKAHGIAPNTSPGKLSGQSPSSKGGSSKGSSTKKRKVVDTLGSTGDDDEQLGSGLKSEFFDENIIKQEIPFEQNGSGGGNFGSGLTAVEYESGINSKVEIPNAGEALETELHAQRGGDAPESIVID</sequence>
<feature type="region of interest" description="Disordered" evidence="1">
    <location>
        <begin position="44"/>
        <end position="95"/>
    </location>
</feature>
<name>A0A9P8HU48_9PEZI</name>
<reference evidence="2" key="1">
    <citation type="submission" date="2021-03" db="EMBL/GenBank/DDBJ databases">
        <title>Comparative genomics and phylogenomic investigation of the class Geoglossomycetes provide insights into ecological specialization and systematics.</title>
        <authorList>
            <person name="Melie T."/>
            <person name="Pirro S."/>
            <person name="Miller A.N."/>
            <person name="Quandt A."/>
        </authorList>
    </citation>
    <scope>NUCLEOTIDE SEQUENCE</scope>
    <source>
        <strain evidence="2">GBOQ0MN5Z8</strain>
    </source>
</reference>
<evidence type="ECO:0000313" key="3">
    <source>
        <dbReference type="Proteomes" id="UP000698800"/>
    </source>
</evidence>
<accession>A0A9P8HU48</accession>
<organism evidence="2 3">
    <name type="scientific">Glutinoglossum americanum</name>
    <dbReference type="NCBI Taxonomy" id="1670608"/>
    <lineage>
        <taxon>Eukaryota</taxon>
        <taxon>Fungi</taxon>
        <taxon>Dikarya</taxon>
        <taxon>Ascomycota</taxon>
        <taxon>Pezizomycotina</taxon>
        <taxon>Geoglossomycetes</taxon>
        <taxon>Geoglossales</taxon>
        <taxon>Geoglossaceae</taxon>
        <taxon>Glutinoglossum</taxon>
    </lineage>
</organism>
<gene>
    <name evidence="2" type="ORF">FGG08_007346</name>
</gene>
<dbReference type="OrthoDB" id="5353914at2759"/>
<dbReference type="Proteomes" id="UP000698800">
    <property type="component" value="Unassembled WGS sequence"/>
</dbReference>
<dbReference type="EMBL" id="JAGHQL010000283">
    <property type="protein sequence ID" value="KAH0534049.1"/>
    <property type="molecule type" value="Genomic_DNA"/>
</dbReference>
<comment type="caution">
    <text evidence="2">The sequence shown here is derived from an EMBL/GenBank/DDBJ whole genome shotgun (WGS) entry which is preliminary data.</text>
</comment>
<keyword evidence="3" id="KW-1185">Reference proteome</keyword>
<dbReference type="AlphaFoldDB" id="A0A9P8HU48"/>
<feature type="compositionally biased region" description="Low complexity" evidence="1">
    <location>
        <begin position="51"/>
        <end position="70"/>
    </location>
</feature>
<evidence type="ECO:0000313" key="2">
    <source>
        <dbReference type="EMBL" id="KAH0534049.1"/>
    </source>
</evidence>
<evidence type="ECO:0000256" key="1">
    <source>
        <dbReference type="SAM" id="MobiDB-lite"/>
    </source>
</evidence>